<evidence type="ECO:0000313" key="1">
    <source>
        <dbReference type="EMBL" id="RZU38721.1"/>
    </source>
</evidence>
<comment type="caution">
    <text evidence="1">The sequence shown here is derived from an EMBL/GenBank/DDBJ whole genome shotgun (WGS) entry which is preliminary data.</text>
</comment>
<gene>
    <name evidence="1" type="ORF">EV700_2656</name>
</gene>
<dbReference type="AlphaFoldDB" id="A0A4Q7YPE4"/>
<evidence type="ECO:0008006" key="3">
    <source>
        <dbReference type="Google" id="ProtNLM"/>
    </source>
</evidence>
<dbReference type="RefSeq" id="WP_130414534.1">
    <property type="nucleotide sequence ID" value="NZ_SHKX01000013.1"/>
</dbReference>
<name>A0A4Q7YPE4_9GAMM</name>
<dbReference type="Proteomes" id="UP000292423">
    <property type="component" value="Unassembled WGS sequence"/>
</dbReference>
<sequence length="224" mass="25182">MNRRAARLGLLILAIAGWMREAPVRADDEPDWRELQNSPHDLGWVLIRTDKLRHINIFSKIEEGRRLRSMKAEAELDASVTQVTRVLTDFSGFTGWLWNLKSITVLRQVSAEEFLLHLVFRTPGGLPDRDVVLRYQIQTSLNPPVTLIQAQDVPGFPANATEAVRIPDMNLSLRIEAAEHGRSRFSSQLLVDPGGQVPLWAANFVQRRAPYATMLGLIRVLGGS</sequence>
<evidence type="ECO:0000313" key="2">
    <source>
        <dbReference type="Proteomes" id="UP000292423"/>
    </source>
</evidence>
<reference evidence="1 2" key="1">
    <citation type="submission" date="2019-02" db="EMBL/GenBank/DDBJ databases">
        <title>Genomic Encyclopedia of Type Strains, Phase IV (KMG-IV): sequencing the most valuable type-strain genomes for metagenomic binning, comparative biology and taxonomic classification.</title>
        <authorList>
            <person name="Goeker M."/>
        </authorList>
    </citation>
    <scope>NUCLEOTIDE SEQUENCE [LARGE SCALE GENOMIC DNA]</scope>
    <source>
        <strain evidence="1 2">DSM 105135</strain>
    </source>
</reference>
<dbReference type="OrthoDB" id="5734556at2"/>
<proteinExistence type="predicted"/>
<dbReference type="SUPFAM" id="SSF55961">
    <property type="entry name" value="Bet v1-like"/>
    <property type="match status" value="1"/>
</dbReference>
<dbReference type="EMBL" id="SHKX01000013">
    <property type="protein sequence ID" value="RZU38721.1"/>
    <property type="molecule type" value="Genomic_DNA"/>
</dbReference>
<organism evidence="1 2">
    <name type="scientific">Fluviicoccus keumensis</name>
    <dbReference type="NCBI Taxonomy" id="1435465"/>
    <lineage>
        <taxon>Bacteria</taxon>
        <taxon>Pseudomonadati</taxon>
        <taxon>Pseudomonadota</taxon>
        <taxon>Gammaproteobacteria</taxon>
        <taxon>Moraxellales</taxon>
        <taxon>Moraxellaceae</taxon>
        <taxon>Fluviicoccus</taxon>
    </lineage>
</organism>
<dbReference type="InterPro" id="IPR023393">
    <property type="entry name" value="START-like_dom_sf"/>
</dbReference>
<accession>A0A4Q7YPE4</accession>
<keyword evidence="2" id="KW-1185">Reference proteome</keyword>
<dbReference type="Gene3D" id="3.30.530.20">
    <property type="match status" value="1"/>
</dbReference>
<protein>
    <recommendedName>
        <fullName evidence="3">START domain-containing protein</fullName>
    </recommendedName>
</protein>